<dbReference type="Gene3D" id="4.10.240.10">
    <property type="entry name" value="Zn(2)-C6 fungal-type DNA-binding domain"/>
    <property type="match status" value="1"/>
</dbReference>
<dbReference type="PANTHER" id="PTHR47338">
    <property type="entry name" value="ZN(II)2CYS6 TRANSCRIPTION FACTOR (EUROFUNG)-RELATED"/>
    <property type="match status" value="1"/>
</dbReference>
<dbReference type="SUPFAM" id="SSF57701">
    <property type="entry name" value="Zn2/Cys6 DNA-binding domain"/>
    <property type="match status" value="1"/>
</dbReference>
<reference evidence="8 9" key="1">
    <citation type="journal article" date="2013" name="Fungal Biol.">
        <title>Analysis of microsatellite markers in the genome of the plant pathogen Ceratocystis fimbriata.</title>
        <authorList>
            <person name="Simpson M.C."/>
            <person name="Wilken P.M."/>
            <person name="Coetzee M.P."/>
            <person name="Wingfield M.J."/>
            <person name="Wingfield B.D."/>
        </authorList>
    </citation>
    <scope>NUCLEOTIDE SEQUENCE [LARGE SCALE GENOMIC DNA]</scope>
    <source>
        <strain evidence="8 9">CBS 114723</strain>
    </source>
</reference>
<dbReference type="PANTHER" id="PTHR47338:SF5">
    <property type="entry name" value="ZN(II)2CYS6 TRANSCRIPTION FACTOR (EUROFUNG)"/>
    <property type="match status" value="1"/>
</dbReference>
<evidence type="ECO:0000256" key="5">
    <source>
        <dbReference type="ARBA" id="ARBA00023242"/>
    </source>
</evidence>
<keyword evidence="9" id="KW-1185">Reference proteome</keyword>
<dbReference type="InterPro" id="IPR001138">
    <property type="entry name" value="Zn2Cys6_DnaBD"/>
</dbReference>
<evidence type="ECO:0000259" key="7">
    <source>
        <dbReference type="PROSITE" id="PS50048"/>
    </source>
</evidence>
<dbReference type="Pfam" id="PF04082">
    <property type="entry name" value="Fungal_trans"/>
    <property type="match status" value="1"/>
</dbReference>
<dbReference type="GO" id="GO:0000981">
    <property type="term" value="F:DNA-binding transcription factor activity, RNA polymerase II-specific"/>
    <property type="evidence" value="ECO:0007669"/>
    <property type="project" value="InterPro"/>
</dbReference>
<name>A0A2C5WT78_9PEZI</name>
<accession>A0A2C5WT78</accession>
<dbReference type="OrthoDB" id="2123952at2759"/>
<dbReference type="InterPro" id="IPR036864">
    <property type="entry name" value="Zn2-C6_fun-type_DNA-bd_sf"/>
</dbReference>
<keyword evidence="5" id="KW-0539">Nucleus</keyword>
<dbReference type="SMART" id="SM00906">
    <property type="entry name" value="Fungal_trans"/>
    <property type="match status" value="1"/>
</dbReference>
<dbReference type="AlphaFoldDB" id="A0A2C5WT78"/>
<gene>
    <name evidence="8" type="ORF">CFIMG_006899RA</name>
</gene>
<comment type="subcellular location">
    <subcellularLocation>
        <location evidence="1">Nucleus</location>
    </subcellularLocation>
</comment>
<proteinExistence type="predicted"/>
<keyword evidence="2" id="KW-0479">Metal-binding</keyword>
<dbReference type="InterPro" id="IPR050815">
    <property type="entry name" value="TF_fung"/>
</dbReference>
<dbReference type="GO" id="GO:0006351">
    <property type="term" value="P:DNA-templated transcription"/>
    <property type="evidence" value="ECO:0007669"/>
    <property type="project" value="InterPro"/>
</dbReference>
<sequence length="668" mass="72345">MSAPVRQTALRAGGACVRCRKGKTRCVYENGRAPCRNCAKGMHECFLPTDAHAHVHGQTPTRTVNRPPRESLPASANERTSAQHAPRSGGGQPDKLGPEFAAECEQVVSKAFPANIVFHKPTFVQQIKNYSTDLSIAYGMMSCAARSSSALIRRYGGSLGATGAAEHFAQKAIARINETMDSPSLADIQAMCLVVIHEWGSRNAVRAYIYLGQAARMLQMYRILNSHQHQPDSDRFLREESFRRTLWLVYVLDCILSSTPGRYPALSAADIVGVALPCTDVNYAFGNAVYVKTIALEDPVGMPAGAPTDDIGEFGHIVLATRIWRNVVHCLTLSSVSNFNEDDLYSLMGEVDRLRASLPMQYVDKPGQIGLHITMGSGTTYAMIHCILHCATIFIHRRRLLQYVSLGIDNWRKMPQCYEIIDRLMTSCHTITSMLMALEISSDKDSILNFPIFMLFATFTASSTVAYLSLKGLTPPSAVETAATIVKDGLHLMDTSVDIWPLISSWSRHLAVMQRVLNNDAAAAARNAANAGSNNLTVPHIQRNSPSVKDDAASNADTNPDAMDYDQNQVVNSDTARGESEPPMRRTGGIATINGGTSGVPTPGRGSSPNAETNGDRQPTPNTEVKSEAPAPNPASASMDMTSAELCAAFEKQLLELDDLAALMGGGV</sequence>
<dbReference type="PROSITE" id="PS00463">
    <property type="entry name" value="ZN2_CY6_FUNGAL_1"/>
    <property type="match status" value="1"/>
</dbReference>
<dbReference type="InterPro" id="IPR007219">
    <property type="entry name" value="XnlR_reg_dom"/>
</dbReference>
<dbReference type="PROSITE" id="PS50048">
    <property type="entry name" value="ZN2_CY6_FUNGAL_2"/>
    <property type="match status" value="1"/>
</dbReference>
<dbReference type="STRING" id="1035309.A0A2C5WT78"/>
<evidence type="ECO:0000256" key="2">
    <source>
        <dbReference type="ARBA" id="ARBA00022723"/>
    </source>
</evidence>
<feature type="domain" description="Zn(2)-C6 fungal-type" evidence="7">
    <location>
        <begin position="15"/>
        <end position="47"/>
    </location>
</feature>
<feature type="region of interest" description="Disordered" evidence="6">
    <location>
        <begin position="55"/>
        <end position="96"/>
    </location>
</feature>
<dbReference type="Pfam" id="PF00172">
    <property type="entry name" value="Zn_clus"/>
    <property type="match status" value="1"/>
</dbReference>
<evidence type="ECO:0000313" key="9">
    <source>
        <dbReference type="Proteomes" id="UP000222788"/>
    </source>
</evidence>
<dbReference type="Proteomes" id="UP000222788">
    <property type="component" value="Unassembled WGS sequence"/>
</dbReference>
<dbReference type="GO" id="GO:0008270">
    <property type="term" value="F:zinc ion binding"/>
    <property type="evidence" value="ECO:0007669"/>
    <property type="project" value="InterPro"/>
</dbReference>
<feature type="region of interest" description="Disordered" evidence="6">
    <location>
        <begin position="533"/>
        <end position="640"/>
    </location>
</feature>
<dbReference type="CDD" id="cd00067">
    <property type="entry name" value="GAL4"/>
    <property type="match status" value="1"/>
</dbReference>
<feature type="compositionally biased region" description="Polar residues" evidence="6">
    <location>
        <begin position="566"/>
        <end position="575"/>
    </location>
</feature>
<evidence type="ECO:0000313" key="8">
    <source>
        <dbReference type="EMBL" id="PHH49206.1"/>
    </source>
</evidence>
<dbReference type="GO" id="GO:0005634">
    <property type="term" value="C:nucleus"/>
    <property type="evidence" value="ECO:0007669"/>
    <property type="project" value="UniProtKB-SubCell"/>
</dbReference>
<keyword evidence="3" id="KW-0805">Transcription regulation</keyword>
<feature type="compositionally biased region" description="Polar residues" evidence="6">
    <location>
        <begin position="605"/>
        <end position="624"/>
    </location>
</feature>
<comment type="caution">
    <text evidence="8">The sequence shown here is derived from an EMBL/GenBank/DDBJ whole genome shotgun (WGS) entry which is preliminary data.</text>
</comment>
<feature type="compositionally biased region" description="Low complexity" evidence="6">
    <location>
        <begin position="628"/>
        <end position="638"/>
    </location>
</feature>
<dbReference type="CDD" id="cd12148">
    <property type="entry name" value="fungal_TF_MHR"/>
    <property type="match status" value="1"/>
</dbReference>
<reference evidence="8 9" key="2">
    <citation type="journal article" date="2013" name="IMA Fungus">
        <title>IMA Genome-F 1: Ceratocystis fimbriata: Draft nuclear genome sequence for the plant pathogen, Ceratocystis fimbriata.</title>
        <authorList>
            <person name="Wilken P.M."/>
            <person name="Steenkamp E.T."/>
            <person name="Wingfield M.J."/>
            <person name="de Beer Z.W."/>
            <person name="Wingfield B.D."/>
        </authorList>
    </citation>
    <scope>NUCLEOTIDE SEQUENCE [LARGE SCALE GENOMIC DNA]</scope>
    <source>
        <strain evidence="8 9">CBS 114723</strain>
    </source>
</reference>
<dbReference type="EMBL" id="APWK03000244">
    <property type="protein sequence ID" value="PHH49206.1"/>
    <property type="molecule type" value="Genomic_DNA"/>
</dbReference>
<protein>
    <recommendedName>
        <fullName evidence="7">Zn(2)-C6 fungal-type domain-containing protein</fullName>
    </recommendedName>
</protein>
<organism evidence="8 9">
    <name type="scientific">Ceratocystis fimbriata CBS 114723</name>
    <dbReference type="NCBI Taxonomy" id="1035309"/>
    <lineage>
        <taxon>Eukaryota</taxon>
        <taxon>Fungi</taxon>
        <taxon>Dikarya</taxon>
        <taxon>Ascomycota</taxon>
        <taxon>Pezizomycotina</taxon>
        <taxon>Sordariomycetes</taxon>
        <taxon>Hypocreomycetidae</taxon>
        <taxon>Microascales</taxon>
        <taxon>Ceratocystidaceae</taxon>
        <taxon>Ceratocystis</taxon>
    </lineage>
</organism>
<evidence type="ECO:0000256" key="1">
    <source>
        <dbReference type="ARBA" id="ARBA00004123"/>
    </source>
</evidence>
<evidence type="ECO:0000256" key="6">
    <source>
        <dbReference type="SAM" id="MobiDB-lite"/>
    </source>
</evidence>
<dbReference type="GO" id="GO:0003677">
    <property type="term" value="F:DNA binding"/>
    <property type="evidence" value="ECO:0007669"/>
    <property type="project" value="InterPro"/>
</dbReference>
<evidence type="ECO:0000256" key="3">
    <source>
        <dbReference type="ARBA" id="ARBA00023015"/>
    </source>
</evidence>
<evidence type="ECO:0000256" key="4">
    <source>
        <dbReference type="ARBA" id="ARBA00023163"/>
    </source>
</evidence>
<keyword evidence="4" id="KW-0804">Transcription</keyword>